<dbReference type="STRING" id="658057.SAMN04488032_1197"/>
<evidence type="ECO:0000256" key="4">
    <source>
        <dbReference type="ARBA" id="ARBA00049244"/>
    </source>
</evidence>
<evidence type="ECO:0000313" key="8">
    <source>
        <dbReference type="Proteomes" id="UP000193307"/>
    </source>
</evidence>
<evidence type="ECO:0000259" key="6">
    <source>
        <dbReference type="SMART" id="SM00479"/>
    </source>
</evidence>
<dbReference type="RefSeq" id="WP_085850753.1">
    <property type="nucleotide sequence ID" value="NZ_FNZV01000019.1"/>
</dbReference>
<feature type="transmembrane region" description="Helical" evidence="5">
    <location>
        <begin position="12"/>
        <end position="35"/>
    </location>
</feature>
<keyword evidence="7" id="KW-0808">Transferase</keyword>
<evidence type="ECO:0000256" key="5">
    <source>
        <dbReference type="SAM" id="Phobius"/>
    </source>
</evidence>
<dbReference type="EMBL" id="FWFW01000018">
    <property type="protein sequence ID" value="SLN69084.1"/>
    <property type="molecule type" value="Genomic_DNA"/>
</dbReference>
<dbReference type="SMART" id="SM00479">
    <property type="entry name" value="EXOIII"/>
    <property type="match status" value="1"/>
</dbReference>
<dbReference type="GO" id="GO:0003887">
    <property type="term" value="F:DNA-directed DNA polymerase activity"/>
    <property type="evidence" value="ECO:0007669"/>
    <property type="project" value="UniProtKB-EC"/>
</dbReference>
<gene>
    <name evidence="7" type="primary">polC</name>
    <name evidence="7" type="ORF">PAM7971_03687</name>
</gene>
<dbReference type="GO" id="GO:0008408">
    <property type="term" value="F:3'-5' exonuclease activity"/>
    <property type="evidence" value="ECO:0007669"/>
    <property type="project" value="TreeGrafter"/>
</dbReference>
<dbReference type="CDD" id="cd06127">
    <property type="entry name" value="DEDDh"/>
    <property type="match status" value="1"/>
</dbReference>
<protein>
    <recommendedName>
        <fullName evidence="1">DNA-directed DNA polymerase</fullName>
        <ecNumber evidence="1">2.7.7.7</ecNumber>
    </recommendedName>
</protein>
<dbReference type="EC" id="2.7.7.7" evidence="1"/>
<dbReference type="SUPFAM" id="SSF53098">
    <property type="entry name" value="Ribonuclease H-like"/>
    <property type="match status" value="1"/>
</dbReference>
<sequence length="705" mass="76943">MQIERWSLRLRMFLFFAFLAGSTILAINLGLWLGYRKLGIAEALDGFIFAGIIAVFGVLGATVWVWILFDEHVAKPIQTLSGTLLARAQSDHPNTKTDHSARYLGDLSLAAQTVTNQLVQTRRLLAKTVAHETAELIETNEKLAALAAEIPFGILLVSGSHKIAFYNGAATDLCGSDLYVSDKKLGLGHSIFDILTPAPLISAYARLCAGDGGIGHVIPLTVMVQDGTQILSARMRLAHAPQSKQDRPAYVLTLDDTAPDQQRRNAHSTLGTQAIRLLADLGATLQTVQNAREHVGSEQAIPKLNAAQQELLNTTAIKAAEVFEEYKHLNALRTQTVIQVSGENICDAVVARLKDVGITLMASQNDPVYLNVDPDPLISLLTHTATRLSQDGAKALSMLITPEDTGVMIALGWSGEALYVDRLDAWLSEPIDTDHPQASWRKVLNDIDTDMWPEAGRGTRRVLKLPIAHAAISAQQNRRGATYDFDLLAKPSQDTHLSTALSDLTYVVFDTETTGLFPNAGDEICQVAAVRIVNGKVVRGETLDALVDPERHIPKAATKIHHITNEMVREHPTIDVVGRALHSFARGAVLVAHNAPFDMAFLHRHASRIGAQFDHPVIDTVLLSAVVFGQSQPHSLDEICTRLGINIPPDQRHTALGDTIATAQAFLKMLKMAEAKGITTFEDLVMEMKRHSRLQPDLNNRTLAD</sequence>
<dbReference type="FunFam" id="3.30.420.10:FF:000045">
    <property type="entry name" value="3'-5' exonuclease DinG"/>
    <property type="match status" value="1"/>
</dbReference>
<dbReference type="GO" id="GO:0045004">
    <property type="term" value="P:DNA replication proofreading"/>
    <property type="evidence" value="ECO:0007669"/>
    <property type="project" value="TreeGrafter"/>
</dbReference>
<feature type="transmembrane region" description="Helical" evidence="5">
    <location>
        <begin position="47"/>
        <end position="69"/>
    </location>
</feature>
<reference evidence="7 8" key="1">
    <citation type="submission" date="2017-03" db="EMBL/GenBank/DDBJ databases">
        <authorList>
            <person name="Afonso C.L."/>
            <person name="Miller P.J."/>
            <person name="Scott M.A."/>
            <person name="Spackman E."/>
            <person name="Goraichik I."/>
            <person name="Dimitrov K.M."/>
            <person name="Suarez D.L."/>
            <person name="Swayne D.E."/>
        </authorList>
    </citation>
    <scope>NUCLEOTIDE SEQUENCE [LARGE SCALE GENOMIC DNA]</scope>
    <source>
        <strain evidence="7 8">CECT 7971</strain>
    </source>
</reference>
<dbReference type="Pfam" id="PF00929">
    <property type="entry name" value="RNase_T"/>
    <property type="match status" value="1"/>
</dbReference>
<keyword evidence="5" id="KW-0812">Transmembrane</keyword>
<evidence type="ECO:0000256" key="1">
    <source>
        <dbReference type="ARBA" id="ARBA00012417"/>
    </source>
</evidence>
<feature type="domain" description="Exonuclease" evidence="6">
    <location>
        <begin position="505"/>
        <end position="675"/>
    </location>
</feature>
<dbReference type="InterPro" id="IPR013520">
    <property type="entry name" value="Ribonucl_H"/>
</dbReference>
<dbReference type="InterPro" id="IPR006054">
    <property type="entry name" value="DnaQ"/>
</dbReference>
<accession>A0A1Y5TPS2</accession>
<comment type="function">
    <text evidence="2">DNA polymerase III is a complex, multichain enzyme responsible for most of the replicative synthesis in bacteria. The epsilon subunit contain the editing function and is a proofreading 3'-5' exonuclease.</text>
</comment>
<dbReference type="InterPro" id="IPR036397">
    <property type="entry name" value="RNaseH_sf"/>
</dbReference>
<dbReference type="PANTHER" id="PTHR30231:SF41">
    <property type="entry name" value="DNA POLYMERASE III SUBUNIT EPSILON"/>
    <property type="match status" value="1"/>
</dbReference>
<keyword evidence="5" id="KW-1133">Transmembrane helix</keyword>
<keyword evidence="8" id="KW-1185">Reference proteome</keyword>
<evidence type="ECO:0000313" key="7">
    <source>
        <dbReference type="EMBL" id="SLN69084.1"/>
    </source>
</evidence>
<proteinExistence type="predicted"/>
<dbReference type="Proteomes" id="UP000193307">
    <property type="component" value="Unassembled WGS sequence"/>
</dbReference>
<dbReference type="AlphaFoldDB" id="A0A1Y5TPS2"/>
<keyword evidence="7" id="KW-0548">Nucleotidyltransferase</keyword>
<keyword evidence="5" id="KW-0472">Membrane</keyword>
<dbReference type="GO" id="GO:0003677">
    <property type="term" value="F:DNA binding"/>
    <property type="evidence" value="ECO:0007669"/>
    <property type="project" value="InterPro"/>
</dbReference>
<organism evidence="7 8">
    <name type="scientific">Pacificibacter marinus</name>
    <dbReference type="NCBI Taxonomy" id="658057"/>
    <lineage>
        <taxon>Bacteria</taxon>
        <taxon>Pseudomonadati</taxon>
        <taxon>Pseudomonadota</taxon>
        <taxon>Alphaproteobacteria</taxon>
        <taxon>Rhodobacterales</taxon>
        <taxon>Roseobacteraceae</taxon>
        <taxon>Pacificibacter</taxon>
    </lineage>
</organism>
<dbReference type="InterPro" id="IPR012337">
    <property type="entry name" value="RNaseH-like_sf"/>
</dbReference>
<dbReference type="PANTHER" id="PTHR30231">
    <property type="entry name" value="DNA POLYMERASE III SUBUNIT EPSILON"/>
    <property type="match status" value="1"/>
</dbReference>
<dbReference type="NCBIfam" id="TIGR00573">
    <property type="entry name" value="dnaq"/>
    <property type="match status" value="1"/>
</dbReference>
<comment type="catalytic activity">
    <reaction evidence="4">
        <text>DNA(n) + a 2'-deoxyribonucleoside 5'-triphosphate = DNA(n+1) + diphosphate</text>
        <dbReference type="Rhea" id="RHEA:22508"/>
        <dbReference type="Rhea" id="RHEA-COMP:17339"/>
        <dbReference type="Rhea" id="RHEA-COMP:17340"/>
        <dbReference type="ChEBI" id="CHEBI:33019"/>
        <dbReference type="ChEBI" id="CHEBI:61560"/>
        <dbReference type="ChEBI" id="CHEBI:173112"/>
        <dbReference type="EC" id="2.7.7.7"/>
    </reaction>
</comment>
<dbReference type="GO" id="GO:0005829">
    <property type="term" value="C:cytosol"/>
    <property type="evidence" value="ECO:0007669"/>
    <property type="project" value="TreeGrafter"/>
</dbReference>
<comment type="subunit">
    <text evidence="3">DNA polymerase III contains a core (composed of alpha, epsilon and theta chains) that associates with a tau subunit. This core dimerizes to form the POLIII' complex. PolIII' associates with the gamma complex (composed of gamma, delta, delta', psi and chi chains) and with the beta chain to form the complete DNA polymerase III complex.</text>
</comment>
<dbReference type="Gene3D" id="3.30.420.10">
    <property type="entry name" value="Ribonuclease H-like superfamily/Ribonuclease H"/>
    <property type="match status" value="1"/>
</dbReference>
<evidence type="ECO:0000256" key="3">
    <source>
        <dbReference type="ARBA" id="ARBA00026073"/>
    </source>
</evidence>
<dbReference type="OrthoDB" id="9804290at2"/>
<name>A0A1Y5TPS2_9RHOB</name>
<evidence type="ECO:0000256" key="2">
    <source>
        <dbReference type="ARBA" id="ARBA00025483"/>
    </source>
</evidence>